<reference evidence="1 2" key="1">
    <citation type="submission" date="2018-10" db="EMBL/GenBank/DDBJ databases">
        <title>Genome assembly for a Yunnan-Guizhou Plateau 3E fish, Anabarilius grahami (Regan), and its evolutionary and genetic applications.</title>
        <authorList>
            <person name="Jiang W."/>
        </authorList>
    </citation>
    <scope>NUCLEOTIDE SEQUENCE [LARGE SCALE GENOMIC DNA]</scope>
    <source>
        <strain evidence="1">AG-KIZ</strain>
        <tissue evidence="1">Muscle</tissue>
    </source>
</reference>
<name>A0A3N0XTY2_ANAGA</name>
<dbReference type="OrthoDB" id="9898867at2759"/>
<comment type="caution">
    <text evidence="1">The sequence shown here is derived from an EMBL/GenBank/DDBJ whole genome shotgun (WGS) entry which is preliminary data.</text>
</comment>
<sequence length="83" mass="9615">MSDGFELRGEDEFFTLPYLFEPEYKEEEIRQIEETAAATHTPLKHRADEDLTRRDGTHVANANHCQQRKNLNAATTGPFQSRH</sequence>
<dbReference type="Proteomes" id="UP000281406">
    <property type="component" value="Unassembled WGS sequence"/>
</dbReference>
<protein>
    <submittedName>
        <fullName evidence="1">Uncharacterized protein</fullName>
    </submittedName>
</protein>
<accession>A0A3N0XTY2</accession>
<gene>
    <name evidence="1" type="ORF">DPX16_1526</name>
</gene>
<evidence type="ECO:0000313" key="2">
    <source>
        <dbReference type="Proteomes" id="UP000281406"/>
    </source>
</evidence>
<keyword evidence="2" id="KW-1185">Reference proteome</keyword>
<organism evidence="1 2">
    <name type="scientific">Anabarilius grahami</name>
    <name type="common">Kanglang fish</name>
    <name type="synonym">Barilius grahami</name>
    <dbReference type="NCBI Taxonomy" id="495550"/>
    <lineage>
        <taxon>Eukaryota</taxon>
        <taxon>Metazoa</taxon>
        <taxon>Chordata</taxon>
        <taxon>Craniata</taxon>
        <taxon>Vertebrata</taxon>
        <taxon>Euteleostomi</taxon>
        <taxon>Actinopterygii</taxon>
        <taxon>Neopterygii</taxon>
        <taxon>Teleostei</taxon>
        <taxon>Ostariophysi</taxon>
        <taxon>Cypriniformes</taxon>
        <taxon>Xenocyprididae</taxon>
        <taxon>Xenocypridinae</taxon>
        <taxon>Xenocypridinae incertae sedis</taxon>
        <taxon>Anabarilius</taxon>
    </lineage>
</organism>
<evidence type="ECO:0000313" key="1">
    <source>
        <dbReference type="EMBL" id="ROJ30547.1"/>
    </source>
</evidence>
<dbReference type="EMBL" id="RJVU01061863">
    <property type="protein sequence ID" value="ROJ30547.1"/>
    <property type="molecule type" value="Genomic_DNA"/>
</dbReference>
<proteinExistence type="predicted"/>
<dbReference type="AlphaFoldDB" id="A0A3N0XTY2"/>